<evidence type="ECO:0000313" key="1">
    <source>
        <dbReference type="EMBL" id="KAG7171285.1"/>
    </source>
</evidence>
<keyword evidence="2" id="KW-1185">Reference proteome</keyword>
<organism evidence="1 2">
    <name type="scientific">Homarus americanus</name>
    <name type="common">American lobster</name>
    <dbReference type="NCBI Taxonomy" id="6706"/>
    <lineage>
        <taxon>Eukaryota</taxon>
        <taxon>Metazoa</taxon>
        <taxon>Ecdysozoa</taxon>
        <taxon>Arthropoda</taxon>
        <taxon>Crustacea</taxon>
        <taxon>Multicrustacea</taxon>
        <taxon>Malacostraca</taxon>
        <taxon>Eumalacostraca</taxon>
        <taxon>Eucarida</taxon>
        <taxon>Decapoda</taxon>
        <taxon>Pleocyemata</taxon>
        <taxon>Astacidea</taxon>
        <taxon>Nephropoidea</taxon>
        <taxon>Nephropidae</taxon>
        <taxon>Homarus</taxon>
    </lineage>
</organism>
<dbReference type="Proteomes" id="UP000747542">
    <property type="component" value="Unassembled WGS sequence"/>
</dbReference>
<comment type="caution">
    <text evidence="1">The sequence shown here is derived from an EMBL/GenBank/DDBJ whole genome shotgun (WGS) entry which is preliminary data.</text>
</comment>
<evidence type="ECO:0000313" key="2">
    <source>
        <dbReference type="Proteomes" id="UP000747542"/>
    </source>
</evidence>
<dbReference type="AlphaFoldDB" id="A0A8J5K7P3"/>
<gene>
    <name evidence="1" type="ORF">Hamer_G013737</name>
</gene>
<reference evidence="1" key="1">
    <citation type="journal article" date="2021" name="Sci. Adv.">
        <title>The American lobster genome reveals insights on longevity, neural, and immune adaptations.</title>
        <authorList>
            <person name="Polinski J.M."/>
            <person name="Zimin A.V."/>
            <person name="Clark K.F."/>
            <person name="Kohn A.B."/>
            <person name="Sadowski N."/>
            <person name="Timp W."/>
            <person name="Ptitsyn A."/>
            <person name="Khanna P."/>
            <person name="Romanova D.Y."/>
            <person name="Williams P."/>
            <person name="Greenwood S.J."/>
            <person name="Moroz L.L."/>
            <person name="Walt D.R."/>
            <person name="Bodnar A.G."/>
        </authorList>
    </citation>
    <scope>NUCLEOTIDE SEQUENCE</scope>
    <source>
        <strain evidence="1">GMGI-L3</strain>
    </source>
</reference>
<dbReference type="EMBL" id="JAHLQT010012455">
    <property type="protein sequence ID" value="KAG7171285.1"/>
    <property type="molecule type" value="Genomic_DNA"/>
</dbReference>
<sequence length="77" mass="8583">MSSSYLISREFPWGLYSEYSNLQRACVCGSCMGVLRLVRELMSGVPSTSSNQHSLHTSHGGRTVSSSLLIHCFLGWW</sequence>
<name>A0A8J5K7P3_HOMAM</name>
<proteinExistence type="predicted"/>
<protein>
    <submittedName>
        <fullName evidence="1">Uncharacterized protein</fullName>
    </submittedName>
</protein>
<accession>A0A8J5K7P3</accession>